<proteinExistence type="predicted"/>
<evidence type="ECO:0008006" key="4">
    <source>
        <dbReference type="Google" id="ProtNLM"/>
    </source>
</evidence>
<feature type="signal peptide" evidence="1">
    <location>
        <begin position="1"/>
        <end position="26"/>
    </location>
</feature>
<feature type="chain" id="PRO_5045382344" description="Lipoprotein" evidence="1">
    <location>
        <begin position="27"/>
        <end position="243"/>
    </location>
</feature>
<evidence type="ECO:0000313" key="2">
    <source>
        <dbReference type="EMBL" id="NOU60217.1"/>
    </source>
</evidence>
<evidence type="ECO:0000256" key="1">
    <source>
        <dbReference type="SAM" id="SignalP"/>
    </source>
</evidence>
<sequence length="243" mass="27883">MNTKQLKRIKLIGIFLLLLAATQSCVVSSLNPLYTNTDRIHLDELNGVWKGEEKDRYIIKTIVDSSSHKINGKPDVRSSFGSDEIDHDEIKKRVQEIEKDLGVTVEFPKMNKYYEITMITEKDTSIFDGKLSNLGGHYFLDLIPNDKHVGDKISGSFIAGMIVRTHGFFKIDFKGDELVVNTIENDDFEDLIENKRVRIEHVEHDNKVIITAKTEDIQKFLIKFADSQIFNDPDEALILKRIK</sequence>
<keyword evidence="1" id="KW-0732">Signal</keyword>
<dbReference type="EMBL" id="RZNH01000015">
    <property type="protein sequence ID" value="NOU60217.1"/>
    <property type="molecule type" value="Genomic_DNA"/>
</dbReference>
<name>A0ABX1WVX6_9BACT</name>
<dbReference type="RefSeq" id="WP_171595505.1">
    <property type="nucleotide sequence ID" value="NZ_RZNH01000015.1"/>
</dbReference>
<evidence type="ECO:0000313" key="3">
    <source>
        <dbReference type="Proteomes" id="UP000732105"/>
    </source>
</evidence>
<dbReference type="PROSITE" id="PS51257">
    <property type="entry name" value="PROKAR_LIPOPROTEIN"/>
    <property type="match status" value="1"/>
</dbReference>
<dbReference type="Proteomes" id="UP000732105">
    <property type="component" value="Unassembled WGS sequence"/>
</dbReference>
<reference evidence="2 3" key="1">
    <citation type="submission" date="2018-12" db="EMBL/GenBank/DDBJ databases">
        <title>Marinifilum JC070 sp. nov., a marine bacterium isolated from Yongle Blue Hole in the South China Sea.</title>
        <authorList>
            <person name="Fu T."/>
        </authorList>
    </citation>
    <scope>NUCLEOTIDE SEQUENCE [LARGE SCALE GENOMIC DNA]</scope>
    <source>
        <strain evidence="2 3">JC070</strain>
    </source>
</reference>
<accession>A0ABX1WVX6</accession>
<organism evidence="2 3">
    <name type="scientific">Marinifilum caeruleilacunae</name>
    <dbReference type="NCBI Taxonomy" id="2499076"/>
    <lineage>
        <taxon>Bacteria</taxon>
        <taxon>Pseudomonadati</taxon>
        <taxon>Bacteroidota</taxon>
        <taxon>Bacteroidia</taxon>
        <taxon>Marinilabiliales</taxon>
        <taxon>Marinifilaceae</taxon>
    </lineage>
</organism>
<gene>
    <name evidence="2" type="ORF">ELS83_10295</name>
</gene>
<comment type="caution">
    <text evidence="2">The sequence shown here is derived from an EMBL/GenBank/DDBJ whole genome shotgun (WGS) entry which is preliminary data.</text>
</comment>
<protein>
    <recommendedName>
        <fullName evidence="4">Lipoprotein</fullName>
    </recommendedName>
</protein>
<keyword evidence="3" id="KW-1185">Reference proteome</keyword>